<keyword evidence="3" id="KW-1185">Reference proteome</keyword>
<dbReference type="AlphaFoldDB" id="A0A540LX86"/>
<gene>
    <name evidence="2" type="ORF">C1H46_023288</name>
</gene>
<evidence type="ECO:0000313" key="3">
    <source>
        <dbReference type="Proteomes" id="UP000315295"/>
    </source>
</evidence>
<protein>
    <submittedName>
        <fullName evidence="2">Uncharacterized protein</fullName>
    </submittedName>
</protein>
<comment type="caution">
    <text evidence="2">The sequence shown here is derived from an EMBL/GenBank/DDBJ whole genome shotgun (WGS) entry which is preliminary data.</text>
</comment>
<proteinExistence type="predicted"/>
<feature type="region of interest" description="Disordered" evidence="1">
    <location>
        <begin position="56"/>
        <end position="159"/>
    </location>
</feature>
<accession>A0A540LX86</accession>
<organism evidence="2 3">
    <name type="scientific">Malus baccata</name>
    <name type="common">Siberian crab apple</name>
    <name type="synonym">Pyrus baccata</name>
    <dbReference type="NCBI Taxonomy" id="106549"/>
    <lineage>
        <taxon>Eukaryota</taxon>
        <taxon>Viridiplantae</taxon>
        <taxon>Streptophyta</taxon>
        <taxon>Embryophyta</taxon>
        <taxon>Tracheophyta</taxon>
        <taxon>Spermatophyta</taxon>
        <taxon>Magnoliopsida</taxon>
        <taxon>eudicotyledons</taxon>
        <taxon>Gunneridae</taxon>
        <taxon>Pentapetalae</taxon>
        <taxon>rosids</taxon>
        <taxon>fabids</taxon>
        <taxon>Rosales</taxon>
        <taxon>Rosaceae</taxon>
        <taxon>Amygdaloideae</taxon>
        <taxon>Maleae</taxon>
        <taxon>Malus</taxon>
    </lineage>
</organism>
<feature type="compositionally biased region" description="Low complexity" evidence="1">
    <location>
        <begin position="127"/>
        <end position="145"/>
    </location>
</feature>
<evidence type="ECO:0000256" key="1">
    <source>
        <dbReference type="SAM" id="MobiDB-lite"/>
    </source>
</evidence>
<reference evidence="2 3" key="1">
    <citation type="journal article" date="2019" name="G3 (Bethesda)">
        <title>Sequencing of a Wild Apple (Malus baccata) Genome Unravels the Differences Between Cultivated and Wild Apple Species Regarding Disease Resistance and Cold Tolerance.</title>
        <authorList>
            <person name="Chen X."/>
        </authorList>
    </citation>
    <scope>NUCLEOTIDE SEQUENCE [LARGE SCALE GENOMIC DNA]</scope>
    <source>
        <strain evidence="3">cv. Shandingzi</strain>
        <tissue evidence="2">Leaves</tissue>
    </source>
</reference>
<dbReference type="Proteomes" id="UP000315295">
    <property type="component" value="Unassembled WGS sequence"/>
</dbReference>
<sequence>MVRSTTTYSLLFINRAQSCKSDVKPPDLGANTLTEASRSKTMVVRRERRRLVRVRSHLNPTVMASPTRRRKKPNLSKNIEPASDPSATVGDDVSKIDAALSGRKSCARQLQADERNPSLDVGPNSHPLFTSTSTLSLLPDLIPTTRGSMKKFGEHGSRS</sequence>
<name>A0A540LX86_MALBA</name>
<dbReference type="EMBL" id="VIEB01000431">
    <property type="protein sequence ID" value="TQD91113.1"/>
    <property type="molecule type" value="Genomic_DNA"/>
</dbReference>
<evidence type="ECO:0000313" key="2">
    <source>
        <dbReference type="EMBL" id="TQD91113.1"/>
    </source>
</evidence>
<dbReference type="STRING" id="106549.A0A540LX86"/>